<feature type="region of interest" description="Disordered" evidence="1">
    <location>
        <begin position="136"/>
        <end position="166"/>
    </location>
</feature>
<evidence type="ECO:0000313" key="2">
    <source>
        <dbReference type="EnsemblMetazoa" id="CLYHEMP000571.1"/>
    </source>
</evidence>
<sequence>MNCDCTIITNFVDGYAAKSPPVEKLRRGYSFKKRYYTLGLVDICMKCCRNLESLGRKLVFSYYIDETQQQLKGRFEVENSKLERVYEIEELPKSCFDRKYILKWTMKTYDRVLYLIWDDEGEGKQLLNVFKDYRENRRRSRSRQSSDTSEASSHGGSSRHSSNGSR</sequence>
<dbReference type="EnsemblMetazoa" id="CLYHEMT000571.1">
    <property type="protein sequence ID" value="CLYHEMP000571.1"/>
    <property type="gene ID" value="CLYHEMG000571"/>
</dbReference>
<evidence type="ECO:0000313" key="3">
    <source>
        <dbReference type="Proteomes" id="UP000594262"/>
    </source>
</evidence>
<dbReference type="Proteomes" id="UP000594262">
    <property type="component" value="Unplaced"/>
</dbReference>
<accession>A0A7M5V0Y5</accession>
<name>A0A7M5V0Y5_9CNID</name>
<keyword evidence="3" id="KW-1185">Reference proteome</keyword>
<feature type="compositionally biased region" description="Low complexity" evidence="1">
    <location>
        <begin position="143"/>
        <end position="166"/>
    </location>
</feature>
<protein>
    <submittedName>
        <fullName evidence="2">Uncharacterized protein</fullName>
    </submittedName>
</protein>
<dbReference type="RefSeq" id="XP_066912774.1">
    <property type="nucleotide sequence ID" value="XM_067056673.1"/>
</dbReference>
<evidence type="ECO:0000256" key="1">
    <source>
        <dbReference type="SAM" id="MobiDB-lite"/>
    </source>
</evidence>
<proteinExistence type="predicted"/>
<organism evidence="2 3">
    <name type="scientific">Clytia hemisphaerica</name>
    <dbReference type="NCBI Taxonomy" id="252671"/>
    <lineage>
        <taxon>Eukaryota</taxon>
        <taxon>Metazoa</taxon>
        <taxon>Cnidaria</taxon>
        <taxon>Hydrozoa</taxon>
        <taxon>Hydroidolina</taxon>
        <taxon>Leptothecata</taxon>
        <taxon>Obeliida</taxon>
        <taxon>Clytiidae</taxon>
        <taxon>Clytia</taxon>
    </lineage>
</organism>
<dbReference type="GeneID" id="136800059"/>
<dbReference type="AlphaFoldDB" id="A0A7M5V0Y5"/>
<reference evidence="2" key="1">
    <citation type="submission" date="2021-01" db="UniProtKB">
        <authorList>
            <consortium name="EnsemblMetazoa"/>
        </authorList>
    </citation>
    <scope>IDENTIFICATION</scope>
</reference>